<feature type="domain" description="A to I editase" evidence="2">
    <location>
        <begin position="54"/>
        <end position="348"/>
    </location>
</feature>
<gene>
    <name evidence="3" type="ORF">N7G274_004295</name>
</gene>
<dbReference type="PANTHER" id="PTHR47803:SF1">
    <property type="entry name" value="TRNA-SPECIFIC ADENOSINE DEAMINASE 1"/>
    <property type="match status" value="1"/>
</dbReference>
<dbReference type="Pfam" id="PF02137">
    <property type="entry name" value="A_deamin"/>
    <property type="match status" value="1"/>
</dbReference>
<evidence type="ECO:0000313" key="4">
    <source>
        <dbReference type="Proteomes" id="UP001590950"/>
    </source>
</evidence>
<dbReference type="PANTHER" id="PTHR47803">
    <property type="entry name" value="TRNA-SPECIFIC ADENOSINE DEAMINASE 1"/>
    <property type="match status" value="1"/>
</dbReference>
<accession>A0ABR4ABT5</accession>
<evidence type="ECO:0000313" key="3">
    <source>
        <dbReference type="EMBL" id="KAL2043235.1"/>
    </source>
</evidence>
<dbReference type="SMART" id="SM00552">
    <property type="entry name" value="ADEAMc"/>
    <property type="match status" value="1"/>
</dbReference>
<dbReference type="InterPro" id="IPR002466">
    <property type="entry name" value="A_deamin"/>
</dbReference>
<dbReference type="Proteomes" id="UP001590950">
    <property type="component" value="Unassembled WGS sequence"/>
</dbReference>
<dbReference type="PROSITE" id="PS50141">
    <property type="entry name" value="A_DEAMIN_EDITASE"/>
    <property type="match status" value="1"/>
</dbReference>
<proteinExistence type="predicted"/>
<comment type="caution">
    <text evidence="3">The sequence shown here is derived from an EMBL/GenBank/DDBJ whole genome shotgun (WGS) entry which is preliminary data.</text>
</comment>
<sequence>MESLEDRVARSVFEIFDTLPAKCKPRTYETGVREWVPLSGIAVVGEDGIVTCVALGTGMKCLPASLSSISSTGGILHDWHAEVLAIRSFNHFLLDEALSIARDHSFQSSILRQRVSDELSSQEAGRQPYTIREGLKILMYCSEAPCGDASMELVMEAQKDDTPWPVNLSGKNAQQGLLGRGSFSQLGIVRRKPSRGDAPPTLSKSCSDKLALKQCTSLLLSTTSLAISPENAYINTLIIPKSQYRPEACERSFGPEGRMKPMVGKAWSQGYAFRPFQVKTTDLEFTYSRRSTASNPNGKSKGCNISAVWNPRYQDTLINGARQGFQLGNMKSASKVSAHKMWMDFMSINKELGGIRPADIIQRGHTRDYTGYTIGFRVPTREQVKKDTKKEALKGWDRGADKKIAGHSS</sequence>
<keyword evidence="4" id="KW-1185">Reference proteome</keyword>
<dbReference type="EMBL" id="JBEFKJ010000012">
    <property type="protein sequence ID" value="KAL2043235.1"/>
    <property type="molecule type" value="Genomic_DNA"/>
</dbReference>
<organism evidence="3 4">
    <name type="scientific">Stereocaulon virgatum</name>
    <dbReference type="NCBI Taxonomy" id="373712"/>
    <lineage>
        <taxon>Eukaryota</taxon>
        <taxon>Fungi</taxon>
        <taxon>Dikarya</taxon>
        <taxon>Ascomycota</taxon>
        <taxon>Pezizomycotina</taxon>
        <taxon>Lecanoromycetes</taxon>
        <taxon>OSLEUM clade</taxon>
        <taxon>Lecanoromycetidae</taxon>
        <taxon>Lecanorales</taxon>
        <taxon>Lecanorineae</taxon>
        <taxon>Stereocaulaceae</taxon>
        <taxon>Stereocaulon</taxon>
    </lineage>
</organism>
<name>A0ABR4ABT5_9LECA</name>
<protein>
    <recommendedName>
        <fullName evidence="2">A to I editase domain-containing protein</fullName>
    </recommendedName>
</protein>
<dbReference type="InterPro" id="IPR042935">
    <property type="entry name" value="Tad1"/>
</dbReference>
<evidence type="ECO:0000256" key="1">
    <source>
        <dbReference type="SAM" id="MobiDB-lite"/>
    </source>
</evidence>
<feature type="region of interest" description="Disordered" evidence="1">
    <location>
        <begin position="385"/>
        <end position="409"/>
    </location>
</feature>
<evidence type="ECO:0000259" key="2">
    <source>
        <dbReference type="PROSITE" id="PS50141"/>
    </source>
</evidence>
<reference evidence="3 4" key="1">
    <citation type="submission" date="2024-09" db="EMBL/GenBank/DDBJ databases">
        <title>Rethinking Asexuality: The Enigmatic Case of Functional Sexual Genes in Lepraria (Stereocaulaceae).</title>
        <authorList>
            <person name="Doellman M."/>
            <person name="Sun Y."/>
            <person name="Barcenas-Pena A."/>
            <person name="Lumbsch H.T."/>
            <person name="Grewe F."/>
        </authorList>
    </citation>
    <scope>NUCLEOTIDE SEQUENCE [LARGE SCALE GENOMIC DNA]</scope>
    <source>
        <strain evidence="3 4">Mercado 3170</strain>
    </source>
</reference>